<proteinExistence type="predicted"/>
<comment type="caution">
    <text evidence="1">The sequence shown here is derived from an EMBL/GenBank/DDBJ whole genome shotgun (WGS) entry which is preliminary data.</text>
</comment>
<dbReference type="EMBL" id="JBBPBN010000013">
    <property type="protein sequence ID" value="KAK9025271.1"/>
    <property type="molecule type" value="Genomic_DNA"/>
</dbReference>
<dbReference type="PANTHER" id="PTHR11626">
    <property type="entry name" value="FARNESYL-DIPHOSPHATE FARNESYLTRANSFERASE"/>
    <property type="match status" value="1"/>
</dbReference>
<dbReference type="Pfam" id="PF00494">
    <property type="entry name" value="SQS_PSY"/>
    <property type="match status" value="1"/>
</dbReference>
<reference evidence="1 2" key="1">
    <citation type="journal article" date="2024" name="G3 (Bethesda)">
        <title>Genome assembly of Hibiscus sabdariffa L. provides insights into metabolisms of medicinal natural products.</title>
        <authorList>
            <person name="Kim T."/>
        </authorList>
    </citation>
    <scope>NUCLEOTIDE SEQUENCE [LARGE SCALE GENOMIC DNA]</scope>
    <source>
        <strain evidence="1">TK-2024</strain>
        <tissue evidence="1">Old leaves</tissue>
    </source>
</reference>
<evidence type="ECO:0000313" key="2">
    <source>
        <dbReference type="Proteomes" id="UP001396334"/>
    </source>
</evidence>
<gene>
    <name evidence="1" type="ORF">V6N11_038140</name>
</gene>
<sequence>MVTVSAAAPYTVQPWSSIAATSCERVPWSPPPCGWMKVNVDAAQERYQIQESSWAKIPPSLQLFGFNYTLVFFSSGSDLKCLVSKMGSLGALMKHPDDFYPLLKLKMAARHAEQQIPSEPHWGFCFSMLHKVSRSFALVIQQLDTQLRNAVCIFYLVLRALDTVEDDTSVAADVKVPILIDFYRHIYNPDWHFSCELLENSPP</sequence>
<protein>
    <recommendedName>
        <fullName evidence="3">Squalene synthase</fullName>
    </recommendedName>
</protein>
<accession>A0ABR2SJ19</accession>
<evidence type="ECO:0000313" key="1">
    <source>
        <dbReference type="EMBL" id="KAK9025271.1"/>
    </source>
</evidence>
<evidence type="ECO:0008006" key="3">
    <source>
        <dbReference type="Google" id="ProtNLM"/>
    </source>
</evidence>
<dbReference type="InterPro" id="IPR044844">
    <property type="entry name" value="Trans_IPPS_euk-type"/>
</dbReference>
<dbReference type="InterPro" id="IPR008949">
    <property type="entry name" value="Isoprenoid_synthase_dom_sf"/>
</dbReference>
<dbReference type="InterPro" id="IPR002060">
    <property type="entry name" value="Squ/phyt_synthse"/>
</dbReference>
<dbReference type="Gene3D" id="1.10.600.10">
    <property type="entry name" value="Farnesyl Diphosphate Synthase"/>
    <property type="match status" value="1"/>
</dbReference>
<name>A0ABR2SJ19_9ROSI</name>
<keyword evidence="2" id="KW-1185">Reference proteome</keyword>
<organism evidence="1 2">
    <name type="scientific">Hibiscus sabdariffa</name>
    <name type="common">roselle</name>
    <dbReference type="NCBI Taxonomy" id="183260"/>
    <lineage>
        <taxon>Eukaryota</taxon>
        <taxon>Viridiplantae</taxon>
        <taxon>Streptophyta</taxon>
        <taxon>Embryophyta</taxon>
        <taxon>Tracheophyta</taxon>
        <taxon>Spermatophyta</taxon>
        <taxon>Magnoliopsida</taxon>
        <taxon>eudicotyledons</taxon>
        <taxon>Gunneridae</taxon>
        <taxon>Pentapetalae</taxon>
        <taxon>rosids</taxon>
        <taxon>malvids</taxon>
        <taxon>Malvales</taxon>
        <taxon>Malvaceae</taxon>
        <taxon>Malvoideae</taxon>
        <taxon>Hibiscus</taxon>
    </lineage>
</organism>
<dbReference type="SUPFAM" id="SSF48576">
    <property type="entry name" value="Terpenoid synthases"/>
    <property type="match status" value="1"/>
</dbReference>
<dbReference type="PANTHER" id="PTHR11626:SF2">
    <property type="entry name" value="SQUALENE SYNTHASE"/>
    <property type="match status" value="1"/>
</dbReference>
<dbReference type="Proteomes" id="UP001396334">
    <property type="component" value="Unassembled WGS sequence"/>
</dbReference>